<comment type="caution">
    <text evidence="7">The sequence shown here is derived from an EMBL/GenBank/DDBJ whole genome shotgun (WGS) entry which is preliminary data.</text>
</comment>
<dbReference type="PANTHER" id="PTHR10010:SF46">
    <property type="entry name" value="SODIUM-DEPENDENT PHOSPHATE TRANSPORT PROTEIN 2B"/>
    <property type="match status" value="1"/>
</dbReference>
<comment type="subcellular location">
    <subcellularLocation>
        <location evidence="1">Cell membrane</location>
        <topology evidence="1">Multi-pass membrane protein</topology>
    </subcellularLocation>
</comment>
<proteinExistence type="predicted"/>
<accession>A0A8J4H4Y2</accession>
<feature type="transmembrane region" description="Helical" evidence="6">
    <location>
        <begin position="329"/>
        <end position="347"/>
    </location>
</feature>
<dbReference type="GO" id="GO:0005886">
    <property type="term" value="C:plasma membrane"/>
    <property type="evidence" value="ECO:0007669"/>
    <property type="project" value="UniProtKB-SubCell"/>
</dbReference>
<keyword evidence="5 6" id="KW-0472">Membrane</keyword>
<evidence type="ECO:0008006" key="9">
    <source>
        <dbReference type="Google" id="ProtNLM"/>
    </source>
</evidence>
<feature type="transmembrane region" description="Helical" evidence="6">
    <location>
        <begin position="177"/>
        <end position="201"/>
    </location>
</feature>
<keyword evidence="3 6" id="KW-0812">Transmembrane</keyword>
<evidence type="ECO:0000313" key="8">
    <source>
        <dbReference type="Proteomes" id="UP000677918"/>
    </source>
</evidence>
<dbReference type="RefSeq" id="WP_213412496.1">
    <property type="nucleotide sequence ID" value="NZ_BOVK01000032.1"/>
</dbReference>
<dbReference type="PANTHER" id="PTHR10010">
    <property type="entry name" value="SOLUTE CARRIER FAMILY 34 SODIUM PHOSPHATE , MEMBER 2-RELATED"/>
    <property type="match status" value="1"/>
</dbReference>
<evidence type="ECO:0000256" key="6">
    <source>
        <dbReference type="SAM" id="Phobius"/>
    </source>
</evidence>
<feature type="transmembrane region" description="Helical" evidence="6">
    <location>
        <begin position="109"/>
        <end position="127"/>
    </location>
</feature>
<feature type="transmembrane region" description="Helical" evidence="6">
    <location>
        <begin position="231"/>
        <end position="252"/>
    </location>
</feature>
<organism evidence="7 8">
    <name type="scientific">Xylanibacillus composti</name>
    <dbReference type="NCBI Taxonomy" id="1572762"/>
    <lineage>
        <taxon>Bacteria</taxon>
        <taxon>Bacillati</taxon>
        <taxon>Bacillota</taxon>
        <taxon>Bacilli</taxon>
        <taxon>Bacillales</taxon>
        <taxon>Paenibacillaceae</taxon>
        <taxon>Xylanibacillus</taxon>
    </lineage>
</organism>
<keyword evidence="4 6" id="KW-1133">Transmembrane helix</keyword>
<feature type="transmembrane region" description="Helical" evidence="6">
    <location>
        <begin position="291"/>
        <end position="309"/>
    </location>
</feature>
<sequence length="352" mass="37064">MMAELIFPLAAGLAMFLFGMKVMELALHTWAGAYLKNALGTFTSTPLRGMVAGTVLTAVVQSSSAITVITIGLVNAGMLTFPRTLGIILGTNIGTCLTTELLGLNLNHAAVPMLIGSSAVWLIAWMLHVETDDSQVRVNSHGPMRIRSLLPTRRIVRRSAEIRRSARMGKVMRPVKLMAMAAAGFSCILLGMQVMGTIVPALHARGLFAWFLELSQAGMLWGIAAGTGITAIIQSSSAAVAIVMGLAAVQAITPELAIAMVLGANIGTCVTGLLAAIGGTRAGKMVAWAQVVLNVAGTLLFLPFIPLLAQWSGALAANPASQIAHAQTIFNIACSLLALPLCYLPWLRLRTR</sequence>
<evidence type="ECO:0000256" key="3">
    <source>
        <dbReference type="ARBA" id="ARBA00022692"/>
    </source>
</evidence>
<feature type="transmembrane region" description="Helical" evidence="6">
    <location>
        <begin position="50"/>
        <end position="73"/>
    </location>
</feature>
<evidence type="ECO:0000256" key="5">
    <source>
        <dbReference type="ARBA" id="ARBA00023136"/>
    </source>
</evidence>
<evidence type="ECO:0000313" key="7">
    <source>
        <dbReference type="EMBL" id="GIQ69701.1"/>
    </source>
</evidence>
<evidence type="ECO:0000256" key="1">
    <source>
        <dbReference type="ARBA" id="ARBA00004651"/>
    </source>
</evidence>
<evidence type="ECO:0000256" key="4">
    <source>
        <dbReference type="ARBA" id="ARBA00022989"/>
    </source>
</evidence>
<dbReference type="Proteomes" id="UP000677918">
    <property type="component" value="Unassembled WGS sequence"/>
</dbReference>
<dbReference type="NCBIfam" id="NF037997">
    <property type="entry name" value="Na_Pi_symport"/>
    <property type="match status" value="2"/>
</dbReference>
<evidence type="ECO:0000256" key="2">
    <source>
        <dbReference type="ARBA" id="ARBA00022475"/>
    </source>
</evidence>
<dbReference type="InterPro" id="IPR003841">
    <property type="entry name" value="Na/Pi_transpt"/>
</dbReference>
<dbReference type="EMBL" id="BOVK01000032">
    <property type="protein sequence ID" value="GIQ69701.1"/>
    <property type="molecule type" value="Genomic_DNA"/>
</dbReference>
<dbReference type="GO" id="GO:0005436">
    <property type="term" value="F:sodium:phosphate symporter activity"/>
    <property type="evidence" value="ECO:0007669"/>
    <property type="project" value="InterPro"/>
</dbReference>
<name>A0A8J4H4Y2_9BACL</name>
<protein>
    <recommendedName>
        <fullName evidence="9">Phosphate:Na+ symporter</fullName>
    </recommendedName>
</protein>
<gene>
    <name evidence="7" type="ORF">XYCOK13_25250</name>
</gene>
<reference evidence="7" key="1">
    <citation type="submission" date="2021-04" db="EMBL/GenBank/DDBJ databases">
        <title>Draft genome sequence of Xylanibacillus composti strain K13.</title>
        <authorList>
            <person name="Uke A."/>
            <person name="Chhe C."/>
            <person name="Baramee S."/>
            <person name="Kosugi A."/>
        </authorList>
    </citation>
    <scope>NUCLEOTIDE SEQUENCE</scope>
    <source>
        <strain evidence="7">K13</strain>
    </source>
</reference>
<keyword evidence="2" id="KW-1003">Cell membrane</keyword>
<dbReference type="AlphaFoldDB" id="A0A8J4H4Y2"/>
<dbReference type="Pfam" id="PF02690">
    <property type="entry name" value="Na_Pi_cotrans"/>
    <property type="match status" value="2"/>
</dbReference>
<feature type="transmembrane region" description="Helical" evidence="6">
    <location>
        <begin position="258"/>
        <end position="279"/>
    </location>
</feature>
<keyword evidence="8" id="KW-1185">Reference proteome</keyword>
<dbReference type="GO" id="GO:0044341">
    <property type="term" value="P:sodium-dependent phosphate transport"/>
    <property type="evidence" value="ECO:0007669"/>
    <property type="project" value="InterPro"/>
</dbReference>